<dbReference type="Gene3D" id="3.30.300.20">
    <property type="match status" value="1"/>
</dbReference>
<dbReference type="SUPFAM" id="SSF89919">
    <property type="entry name" value="Ribosome-binding factor A, RbfA"/>
    <property type="match status" value="1"/>
</dbReference>
<proteinExistence type="inferred from homology"/>
<accession>A0ABT1LJ45</accession>
<protein>
    <recommendedName>
        <fullName evidence="2">Ribosome-binding factor A</fullName>
    </recommendedName>
</protein>
<gene>
    <name evidence="2 3" type="primary">rbfA</name>
    <name evidence="3" type="ORF">NK718_21760</name>
</gene>
<comment type="subunit">
    <text evidence="2">Monomer. Binds 30S ribosomal subunits, but not 50S ribosomal subunits or 70S ribosomes.</text>
</comment>
<dbReference type="PANTHER" id="PTHR33515:SF1">
    <property type="entry name" value="RIBOSOME-BINDING FACTOR A, CHLOROPLASTIC-RELATED"/>
    <property type="match status" value="1"/>
</dbReference>
<sequence>MKRHDAPRTGPSQRQLRVGELIRHAMTDILARGDMPEPVFARAFVTVPEVGMSPDLKLATVYLTLHDQTLEKDVLKALESHRKMLRSEIAHRVNLKFAPDIRFRIDRGLDAAARIDALLRSPQVQRDLRGPAADDADTDSD</sequence>
<dbReference type="PROSITE" id="PS01319">
    <property type="entry name" value="RBFA"/>
    <property type="match status" value="1"/>
</dbReference>
<dbReference type="Pfam" id="PF02033">
    <property type="entry name" value="RBFA"/>
    <property type="match status" value="1"/>
</dbReference>
<dbReference type="EMBL" id="JANCLU010000042">
    <property type="protein sequence ID" value="MCP8941156.1"/>
    <property type="molecule type" value="Genomic_DNA"/>
</dbReference>
<dbReference type="InterPro" id="IPR000238">
    <property type="entry name" value="RbfA"/>
</dbReference>
<evidence type="ECO:0000313" key="3">
    <source>
        <dbReference type="EMBL" id="MCP8941156.1"/>
    </source>
</evidence>
<organism evidence="3 4">
    <name type="scientific">Alsobacter ponti</name>
    <dbReference type="NCBI Taxonomy" id="2962936"/>
    <lineage>
        <taxon>Bacteria</taxon>
        <taxon>Pseudomonadati</taxon>
        <taxon>Pseudomonadota</taxon>
        <taxon>Alphaproteobacteria</taxon>
        <taxon>Hyphomicrobiales</taxon>
        <taxon>Alsobacteraceae</taxon>
        <taxon>Alsobacter</taxon>
    </lineage>
</organism>
<dbReference type="HAMAP" id="MF_00003">
    <property type="entry name" value="RbfA"/>
    <property type="match status" value="1"/>
</dbReference>
<keyword evidence="4" id="KW-1185">Reference proteome</keyword>
<dbReference type="NCBIfam" id="TIGR00082">
    <property type="entry name" value="rbfA"/>
    <property type="match status" value="1"/>
</dbReference>
<keyword evidence="2" id="KW-0963">Cytoplasm</keyword>
<dbReference type="PANTHER" id="PTHR33515">
    <property type="entry name" value="RIBOSOME-BINDING FACTOR A, CHLOROPLASTIC-RELATED"/>
    <property type="match status" value="1"/>
</dbReference>
<comment type="caution">
    <text evidence="3">The sequence shown here is derived from an EMBL/GenBank/DDBJ whole genome shotgun (WGS) entry which is preliminary data.</text>
</comment>
<comment type="subcellular location">
    <subcellularLocation>
        <location evidence="2">Cytoplasm</location>
    </subcellularLocation>
</comment>
<reference evidence="3 4" key="1">
    <citation type="submission" date="2022-07" db="EMBL/GenBank/DDBJ databases">
        <authorList>
            <person name="Li W.-J."/>
            <person name="Deng Q.-Q."/>
        </authorList>
    </citation>
    <scope>NUCLEOTIDE SEQUENCE [LARGE SCALE GENOMIC DNA]</scope>
    <source>
        <strain evidence="3 4">SYSU M60028</strain>
    </source>
</reference>
<dbReference type="InterPro" id="IPR023799">
    <property type="entry name" value="RbfA_dom_sf"/>
</dbReference>
<evidence type="ECO:0000256" key="1">
    <source>
        <dbReference type="ARBA" id="ARBA00022517"/>
    </source>
</evidence>
<dbReference type="InterPro" id="IPR015946">
    <property type="entry name" value="KH_dom-like_a/b"/>
</dbReference>
<evidence type="ECO:0000256" key="2">
    <source>
        <dbReference type="HAMAP-Rule" id="MF_00003"/>
    </source>
</evidence>
<keyword evidence="1 2" id="KW-0690">Ribosome biogenesis</keyword>
<comment type="similarity">
    <text evidence="2">Belongs to the RbfA family.</text>
</comment>
<dbReference type="RefSeq" id="WP_254746823.1">
    <property type="nucleotide sequence ID" value="NZ_JANCLU010000042.1"/>
</dbReference>
<dbReference type="NCBIfam" id="NF001802">
    <property type="entry name" value="PRK00521.2-5"/>
    <property type="match status" value="1"/>
</dbReference>
<dbReference type="InterPro" id="IPR020053">
    <property type="entry name" value="Ribosome-bd_factorA_CS"/>
</dbReference>
<name>A0ABT1LJ45_9HYPH</name>
<comment type="function">
    <text evidence="2">One of several proteins that assist in the late maturation steps of the functional core of the 30S ribosomal subunit. Associates with free 30S ribosomal subunits (but not with 30S subunits that are part of 70S ribosomes or polysomes). Required for efficient processing of 16S rRNA. May interact with the 5'-terminal helix region of 16S rRNA.</text>
</comment>
<dbReference type="Proteomes" id="UP001205890">
    <property type="component" value="Unassembled WGS sequence"/>
</dbReference>
<evidence type="ECO:0000313" key="4">
    <source>
        <dbReference type="Proteomes" id="UP001205890"/>
    </source>
</evidence>